<evidence type="ECO:0000256" key="1">
    <source>
        <dbReference type="SAM" id="MobiDB-lite"/>
    </source>
</evidence>
<feature type="compositionally biased region" description="Basic and acidic residues" evidence="1">
    <location>
        <begin position="72"/>
        <end position="90"/>
    </location>
</feature>
<feature type="compositionally biased region" description="Acidic residues" evidence="1">
    <location>
        <begin position="29"/>
        <end position="71"/>
    </location>
</feature>
<dbReference type="EMBL" id="BQNB010021583">
    <property type="protein sequence ID" value="GJU07906.1"/>
    <property type="molecule type" value="Genomic_DNA"/>
</dbReference>
<proteinExistence type="predicted"/>
<sequence length="395" mass="44219">MDHHEVEDQPYADDASPTAESPGYIADSDSMEEDSIDYLDEPEDPEEDDDEDPEEDPSEEHEPEDDDEDPKEDLNEEHKPRDEDTKKEPQTHMAASTQALIDAFAAGSPLFPLPPTSPAYDQAPLVDSSLLLALRAPKRIMPVTRQGANDAMTLESIQAMIDRAIQRNSTHTQDDASQSSGGGLRRPVQPARNGHVRTLGHDAAYAMTWGTLKKKLTDKYCPKGEIKKLEIELWNLRTKKVDKYISGLPDNIHRNVMSARPKTLDDAIELANELMDQKLHTYVERQNDNKKKADNLSRNNQQPPKKKNVARAYIAGPSKKKAYTGNLPLCTKCNYHHTRQCAPKCGNCKSYGHTTNDCRVNTNNNNNNNNNNKNQKAGACYECGTPDTSRRIAQN</sequence>
<accession>A0ABQ5J6H5</accession>
<feature type="region of interest" description="Disordered" evidence="1">
    <location>
        <begin position="167"/>
        <end position="194"/>
    </location>
</feature>
<feature type="region of interest" description="Disordered" evidence="1">
    <location>
        <begin position="1"/>
        <end position="92"/>
    </location>
</feature>
<reference evidence="2" key="2">
    <citation type="submission" date="2022-01" db="EMBL/GenBank/DDBJ databases">
        <authorList>
            <person name="Yamashiro T."/>
            <person name="Shiraishi A."/>
            <person name="Satake H."/>
            <person name="Nakayama K."/>
        </authorList>
    </citation>
    <scope>NUCLEOTIDE SEQUENCE</scope>
</reference>
<evidence type="ECO:0000313" key="3">
    <source>
        <dbReference type="Proteomes" id="UP001151760"/>
    </source>
</evidence>
<dbReference type="Proteomes" id="UP001151760">
    <property type="component" value="Unassembled WGS sequence"/>
</dbReference>
<reference evidence="2" key="1">
    <citation type="journal article" date="2022" name="Int. J. Mol. Sci.">
        <title>Draft Genome of Tanacetum Coccineum: Genomic Comparison of Closely Related Tanacetum-Family Plants.</title>
        <authorList>
            <person name="Yamashiro T."/>
            <person name="Shiraishi A."/>
            <person name="Nakayama K."/>
            <person name="Satake H."/>
        </authorList>
    </citation>
    <scope>NUCLEOTIDE SEQUENCE</scope>
</reference>
<organism evidence="2 3">
    <name type="scientific">Tanacetum coccineum</name>
    <dbReference type="NCBI Taxonomy" id="301880"/>
    <lineage>
        <taxon>Eukaryota</taxon>
        <taxon>Viridiplantae</taxon>
        <taxon>Streptophyta</taxon>
        <taxon>Embryophyta</taxon>
        <taxon>Tracheophyta</taxon>
        <taxon>Spermatophyta</taxon>
        <taxon>Magnoliopsida</taxon>
        <taxon>eudicotyledons</taxon>
        <taxon>Gunneridae</taxon>
        <taxon>Pentapetalae</taxon>
        <taxon>asterids</taxon>
        <taxon>campanulids</taxon>
        <taxon>Asterales</taxon>
        <taxon>Asteraceae</taxon>
        <taxon>Asteroideae</taxon>
        <taxon>Anthemideae</taxon>
        <taxon>Anthemidinae</taxon>
        <taxon>Tanacetum</taxon>
    </lineage>
</organism>
<feature type="compositionally biased region" description="Polar residues" evidence="1">
    <location>
        <begin position="167"/>
        <end position="179"/>
    </location>
</feature>
<protein>
    <recommendedName>
        <fullName evidence="4">CCHC-type domain-containing protein</fullName>
    </recommendedName>
</protein>
<comment type="caution">
    <text evidence="2">The sequence shown here is derived from an EMBL/GenBank/DDBJ whole genome shotgun (WGS) entry which is preliminary data.</text>
</comment>
<name>A0ABQ5J6H5_9ASTR</name>
<evidence type="ECO:0000313" key="2">
    <source>
        <dbReference type="EMBL" id="GJU07906.1"/>
    </source>
</evidence>
<gene>
    <name evidence="2" type="ORF">Tco_1124336</name>
</gene>
<feature type="region of interest" description="Disordered" evidence="1">
    <location>
        <begin position="288"/>
        <end position="308"/>
    </location>
</feature>
<keyword evidence="3" id="KW-1185">Reference proteome</keyword>
<evidence type="ECO:0008006" key="4">
    <source>
        <dbReference type="Google" id="ProtNLM"/>
    </source>
</evidence>